<proteinExistence type="inferred from homology"/>
<evidence type="ECO:0000259" key="11">
    <source>
        <dbReference type="PROSITE" id="PS50893"/>
    </source>
</evidence>
<dbReference type="InterPro" id="IPR050095">
    <property type="entry name" value="ECF_ABC_transporter_ATP-bd"/>
</dbReference>
<evidence type="ECO:0000256" key="10">
    <source>
        <dbReference type="SAM" id="Phobius"/>
    </source>
</evidence>
<dbReference type="Pfam" id="PF07155">
    <property type="entry name" value="ECF-ribofla_trS"/>
    <property type="match status" value="1"/>
</dbReference>
<keyword evidence="3" id="KW-0813">Transport</keyword>
<organism evidence="12 13">
    <name type="scientific">Cohnella hashimotonis</name>
    <dbReference type="NCBI Taxonomy" id="2826895"/>
    <lineage>
        <taxon>Bacteria</taxon>
        <taxon>Bacillati</taxon>
        <taxon>Bacillota</taxon>
        <taxon>Bacilli</taxon>
        <taxon>Bacillales</taxon>
        <taxon>Paenibacillaceae</taxon>
        <taxon>Cohnella</taxon>
    </lineage>
</organism>
<dbReference type="CDD" id="cd03225">
    <property type="entry name" value="ABC_cobalt_CbiO_domain1"/>
    <property type="match status" value="2"/>
</dbReference>
<evidence type="ECO:0000313" key="12">
    <source>
        <dbReference type="EMBL" id="MDI4645909.1"/>
    </source>
</evidence>
<dbReference type="PROSITE" id="PS00211">
    <property type="entry name" value="ABC_TRANSPORTER_1"/>
    <property type="match status" value="2"/>
</dbReference>
<keyword evidence="10" id="KW-0812">Transmembrane</keyword>
<comment type="similarity">
    <text evidence="2">Belongs to the ABC transporter superfamily.</text>
</comment>
<keyword evidence="6" id="KW-0067">ATP-binding</keyword>
<name>A0ABT6TIX7_9BACL</name>
<evidence type="ECO:0000256" key="1">
    <source>
        <dbReference type="ARBA" id="ARBA00004202"/>
    </source>
</evidence>
<feature type="transmembrane region" description="Helical" evidence="10">
    <location>
        <begin position="725"/>
        <end position="742"/>
    </location>
</feature>
<feature type="domain" description="ABC transporter" evidence="11">
    <location>
        <begin position="298"/>
        <end position="533"/>
    </location>
</feature>
<feature type="transmembrane region" description="Helical" evidence="10">
    <location>
        <begin position="754"/>
        <end position="779"/>
    </location>
</feature>
<dbReference type="SUPFAM" id="SSF52540">
    <property type="entry name" value="P-loop containing nucleoside triphosphate hydrolases"/>
    <property type="match status" value="2"/>
</dbReference>
<feature type="domain" description="ABC transporter" evidence="11">
    <location>
        <begin position="4"/>
        <end position="242"/>
    </location>
</feature>
<dbReference type="Gene3D" id="1.10.1760.20">
    <property type="match status" value="1"/>
</dbReference>
<keyword evidence="7" id="KW-1278">Translocase</keyword>
<feature type="transmembrane region" description="Helical" evidence="10">
    <location>
        <begin position="688"/>
        <end position="713"/>
    </location>
</feature>
<feature type="region of interest" description="Disordered" evidence="9">
    <location>
        <begin position="576"/>
        <end position="598"/>
    </location>
</feature>
<feature type="transmembrane region" description="Helical" evidence="10">
    <location>
        <begin position="631"/>
        <end position="649"/>
    </location>
</feature>
<dbReference type="InterPro" id="IPR017871">
    <property type="entry name" value="ABC_transporter-like_CS"/>
</dbReference>
<evidence type="ECO:0000256" key="2">
    <source>
        <dbReference type="ARBA" id="ARBA00005417"/>
    </source>
</evidence>
<dbReference type="PROSITE" id="PS50893">
    <property type="entry name" value="ABC_TRANSPORTER_2"/>
    <property type="match status" value="2"/>
</dbReference>
<dbReference type="EMBL" id="JAGRPV010000001">
    <property type="protein sequence ID" value="MDI4645909.1"/>
    <property type="molecule type" value="Genomic_DNA"/>
</dbReference>
<dbReference type="InterPro" id="IPR009825">
    <property type="entry name" value="ECF_substrate-spec-like"/>
</dbReference>
<protein>
    <submittedName>
        <fullName evidence="12">Energy-coupling factor transporter ATPase</fullName>
    </submittedName>
</protein>
<sequence>MEAFAVERLTFGYPGSEKNALRDVSFAIRQGQFVTLCGQSGSGKSTLLRHFKPDLAPHGRRSGTVRYRGIPVEETDRRAQIAEIGFVLQSPDNQIVTDKVWHELAFGLESLGFGASEIRRRVAETASFFGIQAWFHKKVTELSGGQKQLLNLASVMAMQPSALLLDEPTSQLDPIAAGEFLAALGKINRELGVTVVLSEHRLEEALPMSDLAIVMEQGTIVTLGSPREVGERLRESRHEMFHAMTTPMRVYAGLDSPFECPITVREGRDFMQRLADTRPFAQVRDREQETSGRGKPAVRLDEVWFKYDKDAPDVLKGLSLKAYPGELCAIVGGNGIGKTTVLSLIAGLRQPYRGIVELHGRPIRQWTDREKYIGGLAVLPQNPQALFVRKTVETDLKEMLSGRKLDAAEISRRLAYVILLCDLEELLGRHPYDLSGGEQQRAALAKVLLLEPSVLLLDEPTKGLDAGYKRKLADILMHLKAEGTAIVMVSHDIDFCASHADRCAMVFDGIVVSEDRPRAFFAGNRFYTTAANRMARDVLPDAITAEDILQAFGTKREVYPPDGDSPQIKTTISRASNPAADIKSTAPAASPPQSFDTSRRLPKRTMTAMLMILLLIPLTIWFGIEYLDDRKYYFISMLVVLETLLPFVLIYEGRKPQAKELVTLAVLSAIGVAGRMAFFMLPQFKPVAAIVIIAGVAFGAEAGFLVGAVTGFVSNYYFGQGPWTPWQMFAFGIIGFLAGMLFKKGLLQRSRLALCAFGGIAAFALYGTLMNLSSVMMTQSKLTIEVVLLACLRGVPFDLIHGFATIVFLFFLARPMLEKLDRIKEKYGMLQ</sequence>
<feature type="transmembrane region" description="Helical" evidence="10">
    <location>
        <begin position="799"/>
        <end position="817"/>
    </location>
</feature>
<keyword evidence="8 10" id="KW-0472">Membrane</keyword>
<dbReference type="InterPro" id="IPR015856">
    <property type="entry name" value="ABC_transpr_CbiO/EcfA_su"/>
</dbReference>
<feature type="transmembrane region" description="Helical" evidence="10">
    <location>
        <begin position="661"/>
        <end position="681"/>
    </location>
</feature>
<dbReference type="Proteomes" id="UP001161691">
    <property type="component" value="Unassembled WGS sequence"/>
</dbReference>
<evidence type="ECO:0000256" key="4">
    <source>
        <dbReference type="ARBA" id="ARBA00022475"/>
    </source>
</evidence>
<evidence type="ECO:0000313" key="13">
    <source>
        <dbReference type="Proteomes" id="UP001161691"/>
    </source>
</evidence>
<dbReference type="InterPro" id="IPR027417">
    <property type="entry name" value="P-loop_NTPase"/>
</dbReference>
<evidence type="ECO:0000256" key="9">
    <source>
        <dbReference type="SAM" id="MobiDB-lite"/>
    </source>
</evidence>
<reference evidence="12" key="1">
    <citation type="submission" date="2023-04" db="EMBL/GenBank/DDBJ databases">
        <title>Comparative genomic analysis of Cohnella hashimotonis sp. nov., isolated from the International Space Station.</title>
        <authorList>
            <person name="Venkateswaran K."/>
            <person name="Simpson A."/>
        </authorList>
    </citation>
    <scope>NUCLEOTIDE SEQUENCE</scope>
    <source>
        <strain evidence="12">F6_2S_P_1</strain>
    </source>
</reference>
<keyword evidence="13" id="KW-1185">Reference proteome</keyword>
<gene>
    <name evidence="12" type="ORF">KB449_13115</name>
</gene>
<evidence type="ECO:0000256" key="5">
    <source>
        <dbReference type="ARBA" id="ARBA00022741"/>
    </source>
</evidence>
<dbReference type="RefSeq" id="WP_282908808.1">
    <property type="nucleotide sequence ID" value="NZ_JAGRPV010000001.1"/>
</dbReference>
<comment type="subcellular location">
    <subcellularLocation>
        <location evidence="1">Cell membrane</location>
        <topology evidence="1">Peripheral membrane protein</topology>
    </subcellularLocation>
</comment>
<dbReference type="Pfam" id="PF00005">
    <property type="entry name" value="ABC_tran"/>
    <property type="match status" value="2"/>
</dbReference>
<dbReference type="PANTHER" id="PTHR43553">
    <property type="entry name" value="HEAVY METAL TRANSPORTER"/>
    <property type="match status" value="1"/>
</dbReference>
<keyword evidence="10" id="KW-1133">Transmembrane helix</keyword>
<dbReference type="SMART" id="SM00382">
    <property type="entry name" value="AAA"/>
    <property type="match status" value="2"/>
</dbReference>
<dbReference type="InterPro" id="IPR003593">
    <property type="entry name" value="AAA+_ATPase"/>
</dbReference>
<evidence type="ECO:0000256" key="6">
    <source>
        <dbReference type="ARBA" id="ARBA00022840"/>
    </source>
</evidence>
<evidence type="ECO:0000256" key="7">
    <source>
        <dbReference type="ARBA" id="ARBA00022967"/>
    </source>
</evidence>
<keyword evidence="5" id="KW-0547">Nucleotide-binding</keyword>
<evidence type="ECO:0000256" key="3">
    <source>
        <dbReference type="ARBA" id="ARBA00022448"/>
    </source>
</evidence>
<evidence type="ECO:0000256" key="8">
    <source>
        <dbReference type="ARBA" id="ARBA00023136"/>
    </source>
</evidence>
<dbReference type="Gene3D" id="3.40.50.300">
    <property type="entry name" value="P-loop containing nucleotide triphosphate hydrolases"/>
    <property type="match status" value="2"/>
</dbReference>
<dbReference type="InterPro" id="IPR003439">
    <property type="entry name" value="ABC_transporter-like_ATP-bd"/>
</dbReference>
<accession>A0ABT6TIX7</accession>
<feature type="transmembrane region" description="Helical" evidence="10">
    <location>
        <begin position="606"/>
        <end position="624"/>
    </location>
</feature>
<comment type="caution">
    <text evidence="12">The sequence shown here is derived from an EMBL/GenBank/DDBJ whole genome shotgun (WGS) entry which is preliminary data.</text>
</comment>
<keyword evidence="4" id="KW-1003">Cell membrane</keyword>
<dbReference type="NCBIfam" id="NF010167">
    <property type="entry name" value="PRK13648.1"/>
    <property type="match status" value="2"/>
</dbReference>